<evidence type="ECO:0000256" key="4">
    <source>
        <dbReference type="ARBA" id="ARBA00023004"/>
    </source>
</evidence>
<dbReference type="AlphaFoldDB" id="A0A921QMI6"/>
<keyword evidence="5 6" id="KW-0349">Heme</keyword>
<evidence type="ECO:0000313" key="8">
    <source>
        <dbReference type="EMBL" id="KAG0523176.1"/>
    </source>
</evidence>
<dbReference type="GO" id="GO:0006629">
    <property type="term" value="P:lipid metabolic process"/>
    <property type="evidence" value="ECO:0007669"/>
    <property type="project" value="UniProtKB-ARBA"/>
</dbReference>
<keyword evidence="7" id="KW-0472">Membrane</keyword>
<dbReference type="InterPro" id="IPR001128">
    <property type="entry name" value="Cyt_P450"/>
</dbReference>
<dbReference type="GO" id="GO:0005506">
    <property type="term" value="F:iron ion binding"/>
    <property type="evidence" value="ECO:0007669"/>
    <property type="project" value="InterPro"/>
</dbReference>
<keyword evidence="2 5" id="KW-0479">Metal-binding</keyword>
<evidence type="ECO:0000313" key="9">
    <source>
        <dbReference type="Proteomes" id="UP000807115"/>
    </source>
</evidence>
<comment type="cofactor">
    <cofactor evidence="5">
        <name>heme</name>
        <dbReference type="ChEBI" id="CHEBI:30413"/>
    </cofactor>
</comment>
<reference evidence="8" key="2">
    <citation type="submission" date="2020-10" db="EMBL/GenBank/DDBJ databases">
        <authorList>
            <person name="Cooper E.A."/>
            <person name="Brenton Z.W."/>
            <person name="Flinn B.S."/>
            <person name="Jenkins J."/>
            <person name="Shu S."/>
            <person name="Flowers D."/>
            <person name="Luo F."/>
            <person name="Wang Y."/>
            <person name="Xia P."/>
            <person name="Barry K."/>
            <person name="Daum C."/>
            <person name="Lipzen A."/>
            <person name="Yoshinaga Y."/>
            <person name="Schmutz J."/>
            <person name="Saski C."/>
            <person name="Vermerris W."/>
            <person name="Kresovich S."/>
        </authorList>
    </citation>
    <scope>NUCLEOTIDE SEQUENCE</scope>
</reference>
<dbReference type="InterPro" id="IPR036396">
    <property type="entry name" value="Cyt_P450_sf"/>
</dbReference>
<dbReference type="PROSITE" id="PS00086">
    <property type="entry name" value="CYTOCHROME_P450"/>
    <property type="match status" value="1"/>
</dbReference>
<evidence type="ECO:0000256" key="7">
    <source>
        <dbReference type="SAM" id="Phobius"/>
    </source>
</evidence>
<dbReference type="GO" id="GO:0004497">
    <property type="term" value="F:monooxygenase activity"/>
    <property type="evidence" value="ECO:0007669"/>
    <property type="project" value="UniProtKB-KW"/>
</dbReference>
<protein>
    <recommendedName>
        <fullName evidence="10">Cytochrome P450</fullName>
    </recommendedName>
</protein>
<evidence type="ECO:0000256" key="2">
    <source>
        <dbReference type="ARBA" id="ARBA00022723"/>
    </source>
</evidence>
<gene>
    <name evidence="8" type="ORF">BDA96_07G101400</name>
</gene>
<reference evidence="8" key="1">
    <citation type="journal article" date="2019" name="BMC Genomics">
        <title>A new reference genome for Sorghum bicolor reveals high levels of sequence similarity between sweet and grain genotypes: implications for the genetics of sugar metabolism.</title>
        <authorList>
            <person name="Cooper E.A."/>
            <person name="Brenton Z.W."/>
            <person name="Flinn B.S."/>
            <person name="Jenkins J."/>
            <person name="Shu S."/>
            <person name="Flowers D."/>
            <person name="Luo F."/>
            <person name="Wang Y."/>
            <person name="Xia P."/>
            <person name="Barry K."/>
            <person name="Daum C."/>
            <person name="Lipzen A."/>
            <person name="Yoshinaga Y."/>
            <person name="Schmutz J."/>
            <person name="Saski C."/>
            <person name="Vermerris W."/>
            <person name="Kresovich S."/>
        </authorList>
    </citation>
    <scope>NUCLEOTIDE SEQUENCE</scope>
</reference>
<feature type="transmembrane region" description="Helical" evidence="7">
    <location>
        <begin position="6"/>
        <end position="24"/>
    </location>
</feature>
<evidence type="ECO:0000256" key="5">
    <source>
        <dbReference type="PIRSR" id="PIRSR602401-1"/>
    </source>
</evidence>
<evidence type="ECO:0000256" key="3">
    <source>
        <dbReference type="ARBA" id="ARBA00023002"/>
    </source>
</evidence>
<comment type="similarity">
    <text evidence="1 6">Belongs to the cytochrome P450 family.</text>
</comment>
<dbReference type="EMBL" id="CM027686">
    <property type="protein sequence ID" value="KAG0523176.1"/>
    <property type="molecule type" value="Genomic_DNA"/>
</dbReference>
<dbReference type="PRINTS" id="PR00463">
    <property type="entry name" value="EP450I"/>
</dbReference>
<dbReference type="InterPro" id="IPR017972">
    <property type="entry name" value="Cyt_P450_CS"/>
</dbReference>
<name>A0A921QMI6_SORBI</name>
<keyword evidence="6" id="KW-0503">Monooxygenase</keyword>
<evidence type="ECO:0000256" key="6">
    <source>
        <dbReference type="RuleBase" id="RU000461"/>
    </source>
</evidence>
<accession>A0A921QMI6</accession>
<dbReference type="Proteomes" id="UP000807115">
    <property type="component" value="Chromosome 7"/>
</dbReference>
<keyword evidence="7" id="KW-0812">Transmembrane</keyword>
<dbReference type="CDD" id="cd11064">
    <property type="entry name" value="CYP86A"/>
    <property type="match status" value="1"/>
</dbReference>
<dbReference type="PANTHER" id="PTHR24296">
    <property type="entry name" value="CYTOCHROME P450"/>
    <property type="match status" value="1"/>
</dbReference>
<feature type="binding site" description="axial binding residue" evidence="5">
    <location>
        <position position="456"/>
    </location>
    <ligand>
        <name>heme</name>
        <dbReference type="ChEBI" id="CHEBI:30413"/>
    </ligand>
    <ligandPart>
        <name>Fe</name>
        <dbReference type="ChEBI" id="CHEBI:18248"/>
    </ligandPart>
</feature>
<keyword evidence="4 5" id="KW-0408">Iron</keyword>
<keyword evidence="3 6" id="KW-0560">Oxidoreductase</keyword>
<dbReference type="Pfam" id="PF00067">
    <property type="entry name" value="p450"/>
    <property type="match status" value="1"/>
</dbReference>
<dbReference type="InterPro" id="IPR002401">
    <property type="entry name" value="Cyt_P450_E_grp-I"/>
</dbReference>
<dbReference type="GO" id="GO:0020037">
    <property type="term" value="F:heme binding"/>
    <property type="evidence" value="ECO:0007669"/>
    <property type="project" value="InterPro"/>
</dbReference>
<proteinExistence type="inferred from homology"/>
<dbReference type="Gene3D" id="1.10.630.10">
    <property type="entry name" value="Cytochrome P450"/>
    <property type="match status" value="1"/>
</dbReference>
<organism evidence="8 9">
    <name type="scientific">Sorghum bicolor</name>
    <name type="common">Sorghum</name>
    <name type="synonym">Sorghum vulgare</name>
    <dbReference type="NCBI Taxonomy" id="4558"/>
    <lineage>
        <taxon>Eukaryota</taxon>
        <taxon>Viridiplantae</taxon>
        <taxon>Streptophyta</taxon>
        <taxon>Embryophyta</taxon>
        <taxon>Tracheophyta</taxon>
        <taxon>Spermatophyta</taxon>
        <taxon>Magnoliopsida</taxon>
        <taxon>Liliopsida</taxon>
        <taxon>Poales</taxon>
        <taxon>Poaceae</taxon>
        <taxon>PACMAD clade</taxon>
        <taxon>Panicoideae</taxon>
        <taxon>Andropogonodae</taxon>
        <taxon>Andropogoneae</taxon>
        <taxon>Sorghinae</taxon>
        <taxon>Sorghum</taxon>
    </lineage>
</organism>
<dbReference type="GO" id="GO:0016705">
    <property type="term" value="F:oxidoreductase activity, acting on paired donors, with incorporation or reduction of molecular oxygen"/>
    <property type="evidence" value="ECO:0007669"/>
    <property type="project" value="InterPro"/>
</dbReference>
<evidence type="ECO:0000256" key="1">
    <source>
        <dbReference type="ARBA" id="ARBA00010617"/>
    </source>
</evidence>
<dbReference type="PRINTS" id="PR00385">
    <property type="entry name" value="P450"/>
</dbReference>
<comment type="caution">
    <text evidence="8">The sequence shown here is derived from an EMBL/GenBank/DDBJ whole genome shotgun (WGS) entry which is preliminary data.</text>
</comment>
<dbReference type="SUPFAM" id="SSF48264">
    <property type="entry name" value="Cytochrome P450"/>
    <property type="match status" value="1"/>
</dbReference>
<keyword evidence="7" id="KW-1133">Transmembrane helix</keyword>
<evidence type="ECO:0008006" key="10">
    <source>
        <dbReference type="Google" id="ProtNLM"/>
    </source>
</evidence>
<sequence length="509" mass="56586">MALSIFLYLFISTIVLIVSFYLHIKSRGSKNPLLPIDWPILGILPSFVANLRNFHDYLTTVLAASGCNFKVQAGPSSTRFFMTSDPTNVQHIFTTNHANYLKGESFAEVFDIVSDTLLTVDGEACRQQRAKTQSILSNPEIISVMASCCHGKVAKGLLPFLARMASTGTPFDMQELIGRLVFDQTATPVFGVDPGCLSPDMPSMQVADAMNTVMEVAFFRQTVSSSFWKMTRWLNVGPEKKLAAAHAVLHEFVTEMMEKRNTARQLGDHGHVHDKVSSIDILSYYITDPGCSDVMLRKTLLNYMIGGRDTIGTALPWLLYSLANNPGVVSSIRKELAPIASRISTTDPGKMVVFEPAETKPLVYLQAALFESLRLYPPGPIECKNAMGDDILPSGHRVRRGEVILVSIYAIGRMESVWGKDCHEFRPERWISEDGTRLQYVPSCKFLAFNSGPRMCLGKDIAIMEMKTIVAAVLWNFDVEVLEGQSIRPKLSILLQMENGLMVTVKKRT</sequence>